<dbReference type="GO" id="GO:0015833">
    <property type="term" value="P:peptide transport"/>
    <property type="evidence" value="ECO:0007669"/>
    <property type="project" value="TreeGrafter"/>
</dbReference>
<dbReference type="PANTHER" id="PTHR30290:SF64">
    <property type="entry name" value="ABC TRANSPORTER PERIPLASMIC BINDING PROTEIN"/>
    <property type="match status" value="1"/>
</dbReference>
<dbReference type="InterPro" id="IPR000914">
    <property type="entry name" value="SBP_5_dom"/>
</dbReference>
<evidence type="ECO:0000313" key="5">
    <source>
        <dbReference type="EMBL" id="SDI94987.1"/>
    </source>
</evidence>
<sequence>MYGAPALPPDFDSLPYVNPNAPKGGRAVSGEVGSFDSLNPHILKGSPPWQLRFLAYESLMGRSWDEAFTLYCLLCETIETGPNRSWVEFTLRPEARFSDGSPVTVEDVMWSYETLGTQGHPRYHAAWARVAAMEQTGPRSLRFTFTEPDRELVLLMGMRPILKKAQWEGRDFAQSGLDVIPITTAPYVIDQVVPGRTLVLKRDPEYWGRDLPFMRGQANLDELRMEFFADGTAMFEAFKAGLLNVNRENNAEKWATQYDFPAVRGGDVVLSEIPHGRPSGMTGFAMNLRQPAFADWRVREALLQAFNFAYINETMTGGRQKRITSYFSNSTLAMDHGPASGRVRALLEPYAEDLLPGALEGYSLPEGDGTARNRDGLRRALDLFAEAGFTLDQGRMMDPSGRPFRFEILLPQGMGEEASMLDIYARALDRLGIGVTISSVDPAQFNIRTAEFDFDMAWTRIGLSLSPGNEQRLYWGSAAADQPGSRNLMGIASPAVDAMIDQMLAAEEEAEFTAAVQALDRVLTTGRYVIPLYQWDRTWIAHAKELTYDAARTPVYGDWVDWMPNAWWWQD</sequence>
<dbReference type="SUPFAM" id="SSF53850">
    <property type="entry name" value="Periplasmic binding protein-like II"/>
    <property type="match status" value="1"/>
</dbReference>
<dbReference type="GO" id="GO:0042884">
    <property type="term" value="P:microcin transport"/>
    <property type="evidence" value="ECO:0007669"/>
    <property type="project" value="TreeGrafter"/>
</dbReference>
<dbReference type="PANTHER" id="PTHR30290">
    <property type="entry name" value="PERIPLASMIC BINDING COMPONENT OF ABC TRANSPORTER"/>
    <property type="match status" value="1"/>
</dbReference>
<feature type="domain" description="Solute-binding protein family 5" evidence="4">
    <location>
        <begin position="74"/>
        <end position="477"/>
    </location>
</feature>
<dbReference type="InterPro" id="IPR030678">
    <property type="entry name" value="Peptide/Ni-bd"/>
</dbReference>
<evidence type="ECO:0000256" key="3">
    <source>
        <dbReference type="ARBA" id="ARBA00022729"/>
    </source>
</evidence>
<gene>
    <name evidence="5" type="ORF">SAMN04487993_101370</name>
</gene>
<dbReference type="GO" id="GO:0043190">
    <property type="term" value="C:ATP-binding cassette (ABC) transporter complex"/>
    <property type="evidence" value="ECO:0007669"/>
    <property type="project" value="InterPro"/>
</dbReference>
<proteinExistence type="inferred from homology"/>
<evidence type="ECO:0000256" key="1">
    <source>
        <dbReference type="ARBA" id="ARBA00004418"/>
    </source>
</evidence>
<protein>
    <submittedName>
        <fullName evidence="5">Peptide/nickel transport system substrate-binding protein</fullName>
    </submittedName>
</protein>
<comment type="subcellular location">
    <subcellularLocation>
        <location evidence="1">Periplasm</location>
    </subcellularLocation>
</comment>
<dbReference type="Pfam" id="PF00496">
    <property type="entry name" value="SBP_bac_5"/>
    <property type="match status" value="1"/>
</dbReference>
<name>A0A1G8PR81_9RHOB</name>
<dbReference type="PIRSF" id="PIRSF002741">
    <property type="entry name" value="MppA"/>
    <property type="match status" value="1"/>
</dbReference>
<evidence type="ECO:0000313" key="6">
    <source>
        <dbReference type="Proteomes" id="UP000199093"/>
    </source>
</evidence>
<dbReference type="CDD" id="cd08497">
    <property type="entry name" value="MbnE-like"/>
    <property type="match status" value="1"/>
</dbReference>
<dbReference type="STRING" id="555512.SAMN04487993_101370"/>
<reference evidence="5 6" key="1">
    <citation type="submission" date="2016-10" db="EMBL/GenBank/DDBJ databases">
        <authorList>
            <person name="de Groot N.N."/>
        </authorList>
    </citation>
    <scope>NUCLEOTIDE SEQUENCE [LARGE SCALE GENOMIC DNA]</scope>
    <source>
        <strain evidence="5 6">DSM 26424</strain>
    </source>
</reference>
<dbReference type="InterPro" id="IPR039424">
    <property type="entry name" value="SBP_5"/>
</dbReference>
<evidence type="ECO:0000256" key="2">
    <source>
        <dbReference type="ARBA" id="ARBA00005695"/>
    </source>
</evidence>
<dbReference type="GO" id="GO:1904680">
    <property type="term" value="F:peptide transmembrane transporter activity"/>
    <property type="evidence" value="ECO:0007669"/>
    <property type="project" value="TreeGrafter"/>
</dbReference>
<dbReference type="AlphaFoldDB" id="A0A1G8PR81"/>
<dbReference type="Gene3D" id="3.40.190.10">
    <property type="entry name" value="Periplasmic binding protein-like II"/>
    <property type="match status" value="1"/>
</dbReference>
<comment type="similarity">
    <text evidence="2">Belongs to the bacterial solute-binding protein 5 family.</text>
</comment>
<dbReference type="Gene3D" id="3.10.105.10">
    <property type="entry name" value="Dipeptide-binding Protein, Domain 3"/>
    <property type="match status" value="1"/>
</dbReference>
<dbReference type="GO" id="GO:0030288">
    <property type="term" value="C:outer membrane-bounded periplasmic space"/>
    <property type="evidence" value="ECO:0007669"/>
    <property type="project" value="TreeGrafter"/>
</dbReference>
<keyword evidence="6" id="KW-1185">Reference proteome</keyword>
<keyword evidence="3" id="KW-0732">Signal</keyword>
<organism evidence="5 6">
    <name type="scientific">Salipiger marinus</name>
    <dbReference type="NCBI Taxonomy" id="555512"/>
    <lineage>
        <taxon>Bacteria</taxon>
        <taxon>Pseudomonadati</taxon>
        <taxon>Pseudomonadota</taxon>
        <taxon>Alphaproteobacteria</taxon>
        <taxon>Rhodobacterales</taxon>
        <taxon>Roseobacteraceae</taxon>
        <taxon>Salipiger</taxon>
    </lineage>
</organism>
<dbReference type="EMBL" id="FNEJ01000013">
    <property type="protein sequence ID" value="SDI94987.1"/>
    <property type="molecule type" value="Genomic_DNA"/>
</dbReference>
<accession>A0A1G8PR81</accession>
<dbReference type="Proteomes" id="UP000199093">
    <property type="component" value="Unassembled WGS sequence"/>
</dbReference>
<evidence type="ECO:0000259" key="4">
    <source>
        <dbReference type="Pfam" id="PF00496"/>
    </source>
</evidence>